<dbReference type="CDD" id="cd07474">
    <property type="entry name" value="Peptidases_S8_subtilisin_Vpr-like"/>
    <property type="match status" value="1"/>
</dbReference>
<evidence type="ECO:0000313" key="14">
    <source>
        <dbReference type="Proteomes" id="UP000671828"/>
    </source>
</evidence>
<dbReference type="Proteomes" id="UP000671828">
    <property type="component" value="Chromosome"/>
</dbReference>
<organism evidence="13 14">
    <name type="scientific">Saccharothrix algeriensis</name>
    <dbReference type="NCBI Taxonomy" id="173560"/>
    <lineage>
        <taxon>Bacteria</taxon>
        <taxon>Bacillati</taxon>
        <taxon>Actinomycetota</taxon>
        <taxon>Actinomycetes</taxon>
        <taxon>Pseudonocardiales</taxon>
        <taxon>Pseudonocardiaceae</taxon>
        <taxon>Saccharothrix</taxon>
    </lineage>
</organism>
<dbReference type="InterPro" id="IPR036852">
    <property type="entry name" value="Peptidase_S8/S53_dom_sf"/>
</dbReference>
<keyword evidence="6 8" id="KW-0720">Serine protease</keyword>
<dbReference type="Gene3D" id="3.40.50.200">
    <property type="entry name" value="Peptidase S8/S53 domain"/>
    <property type="match status" value="2"/>
</dbReference>
<dbReference type="InterPro" id="IPR022398">
    <property type="entry name" value="Peptidase_S8_His-AS"/>
</dbReference>
<keyword evidence="4 10" id="KW-0732">Signal</keyword>
<feature type="signal peptide" evidence="10">
    <location>
        <begin position="1"/>
        <end position="30"/>
    </location>
</feature>
<evidence type="ECO:0000256" key="10">
    <source>
        <dbReference type="SAM" id="SignalP"/>
    </source>
</evidence>
<dbReference type="PROSITE" id="PS00136">
    <property type="entry name" value="SUBTILASE_ASP"/>
    <property type="match status" value="1"/>
</dbReference>
<evidence type="ECO:0000256" key="4">
    <source>
        <dbReference type="ARBA" id="ARBA00022729"/>
    </source>
</evidence>
<evidence type="ECO:0000256" key="1">
    <source>
        <dbReference type="ARBA" id="ARBA00011073"/>
    </source>
</evidence>
<name>A0A8T8HTL3_9PSEU</name>
<keyword evidence="2" id="KW-0134">Cell wall</keyword>
<dbReference type="Pfam" id="PF02225">
    <property type="entry name" value="PA"/>
    <property type="match status" value="1"/>
</dbReference>
<feature type="active site" description="Charge relay system" evidence="7 8">
    <location>
        <position position="267"/>
    </location>
</feature>
<dbReference type="GO" id="GO:0004252">
    <property type="term" value="F:serine-type endopeptidase activity"/>
    <property type="evidence" value="ECO:0007669"/>
    <property type="project" value="UniProtKB-UniRule"/>
</dbReference>
<dbReference type="InterPro" id="IPR015500">
    <property type="entry name" value="Peptidase_S8_subtilisin-rel"/>
</dbReference>
<gene>
    <name evidence="13" type="ORF">J7S33_21585</name>
</gene>
<dbReference type="InterPro" id="IPR000209">
    <property type="entry name" value="Peptidase_S8/S53_dom"/>
</dbReference>
<dbReference type="Pfam" id="PF00082">
    <property type="entry name" value="Peptidase_S8"/>
    <property type="match status" value="1"/>
</dbReference>
<dbReference type="PROSITE" id="PS00137">
    <property type="entry name" value="SUBTILASE_HIS"/>
    <property type="match status" value="1"/>
</dbReference>
<dbReference type="InterPro" id="IPR050131">
    <property type="entry name" value="Peptidase_S8_subtilisin-like"/>
</dbReference>
<evidence type="ECO:0000259" key="12">
    <source>
        <dbReference type="Pfam" id="PF02225"/>
    </source>
</evidence>
<proteinExistence type="inferred from homology"/>
<dbReference type="PROSITE" id="PS00138">
    <property type="entry name" value="SUBTILASE_SER"/>
    <property type="match status" value="1"/>
</dbReference>
<dbReference type="PANTHER" id="PTHR43806">
    <property type="entry name" value="PEPTIDASE S8"/>
    <property type="match status" value="1"/>
</dbReference>
<evidence type="ECO:0000256" key="3">
    <source>
        <dbReference type="ARBA" id="ARBA00022670"/>
    </source>
</evidence>
<dbReference type="AlphaFoldDB" id="A0A8T8HTL3"/>
<comment type="similarity">
    <text evidence="1 8 9">Belongs to the peptidase S8 family.</text>
</comment>
<reference evidence="13" key="1">
    <citation type="submission" date="2021-04" db="EMBL/GenBank/DDBJ databases">
        <title>Saccharothrix algeriensis WGS.</title>
        <authorList>
            <person name="Stuskova K."/>
            <person name="Hakalova E."/>
            <person name="Tebbal A.B."/>
            <person name="Eichmeier A."/>
        </authorList>
    </citation>
    <scope>NUCLEOTIDE SEQUENCE</scope>
    <source>
        <strain evidence="13">NRRL B-24137</strain>
    </source>
</reference>
<evidence type="ECO:0000256" key="2">
    <source>
        <dbReference type="ARBA" id="ARBA00022512"/>
    </source>
</evidence>
<dbReference type="PANTHER" id="PTHR43806:SF11">
    <property type="entry name" value="CEREVISIN-RELATED"/>
    <property type="match status" value="1"/>
</dbReference>
<keyword evidence="3 8" id="KW-0645">Protease</keyword>
<feature type="active site" description="Charge relay system" evidence="7 8">
    <location>
        <position position="195"/>
    </location>
</feature>
<sequence>MSRSRVVARSAVPVLAAILVAGSTAGTALAAEDQLAPSVAAARGLDAGGLKLKVGKRLSAARGKVTAFVELEAKPAVDTYTEKTGQGASKQQAKEAAKATKNDTAKVVDSVVTDLKGKDASTKEVYRTANGVPGVVVTADAAKVRELAQRGDVKSVRTVVPKVRQNSSAVQLTNTLKAWQQYGRLGEDTRVGIIDTGIDYTHADFAGPGTVEAFKAIDETKVDASYFPTAKVVGGYDFVGNAYDGASTDPAVNTPKPDPNPIDCNGHGTHVAGTAAGFGVNADGSTFRGDYAKLTPEALDALRVGPGTAPKALLNALKVFGCEGSTNVTAQALDWSLDPDGDGDFSDHLDVVNLSLGSDYGAPDDPDSLFVRKLNASGVVTVFSAGNGGDLYDVGGSPGSTPEALTVASTRDAYVLRDAAEVTAPAGAAGRKPGQYSQNYDYEGKSVTGAVVPLGDAGNKDGCLPLSAADQAAVAGKIAWLEWDDNDASRRCGSGARANNVTAAGAVGAVFTSTLENFSAGIAGNAAIPVIQLTGGATASLRPALATGALTVRLAGDLRTALPTYDQAITDTPSSFTSRGVRGPAVKPDIAAPGDTIASAQVGSGNKALVNSGTSIAAPHTSGIAALVRQAHPDWTPEEVKAAIMNSASADVKADGKTYAPNRVGAGRIDGKAALDNQVLAYVQDDPGAVSATFGVVEVTKPVSLTKTIKVVNKSTKWVDYTVGYEQLTGIPGVRYELSQGSVRLSPRGIARVKVTLRIDNPAELRKTVDPTVAPLHLDVPRQFLADASGRVVFTPRNGSSVALRVPVYSAPKPAADINTPDRVTFRGGAAQSVLNLTGRGVDQGAYKSLVSVLELQKSSPKLRECRRNVTTNCTLNDTAKGGDLRHVGVTSTAPLAKAQGTPQDALLAFGIATWGNWYNLGNNTIPFVDVDTTGDGVPDFEVYANKLTDTDLLVAVTQDLRTGETVDIQAVNGQFGDVDTNVFDTNVVVLPVLLTALGIDPAADTARISYTTGVAGFYVAPGASNGLIDSIDTPSSFDPLKPGLWVQGGGDAALSYRARPGTALVVNRDAAALAADGSDSLLVLHHHNASGDRADVVKVKANGGNRAAG</sequence>
<evidence type="ECO:0000256" key="7">
    <source>
        <dbReference type="PIRSR" id="PIRSR615500-1"/>
    </source>
</evidence>
<evidence type="ECO:0000256" key="6">
    <source>
        <dbReference type="ARBA" id="ARBA00022825"/>
    </source>
</evidence>
<feature type="domain" description="PA" evidence="12">
    <location>
        <begin position="447"/>
        <end position="537"/>
    </location>
</feature>
<evidence type="ECO:0000256" key="8">
    <source>
        <dbReference type="PROSITE-ProRule" id="PRU01240"/>
    </source>
</evidence>
<keyword evidence="2" id="KW-0964">Secreted</keyword>
<evidence type="ECO:0000313" key="13">
    <source>
        <dbReference type="EMBL" id="QTR01852.1"/>
    </source>
</evidence>
<dbReference type="InterPro" id="IPR034213">
    <property type="entry name" value="S8_Vpr-like"/>
</dbReference>
<evidence type="ECO:0000256" key="9">
    <source>
        <dbReference type="RuleBase" id="RU003355"/>
    </source>
</evidence>
<dbReference type="InterPro" id="IPR023828">
    <property type="entry name" value="Peptidase_S8_Ser-AS"/>
</dbReference>
<accession>A0A8T8HTL3</accession>
<feature type="active site" description="Charge relay system" evidence="7 8">
    <location>
        <position position="615"/>
    </location>
</feature>
<dbReference type="EMBL" id="CP072788">
    <property type="protein sequence ID" value="QTR01852.1"/>
    <property type="molecule type" value="Genomic_DNA"/>
</dbReference>
<feature type="chain" id="PRO_5035715753" evidence="10">
    <location>
        <begin position="31"/>
        <end position="1110"/>
    </location>
</feature>
<dbReference type="SUPFAM" id="SSF52743">
    <property type="entry name" value="Subtilisin-like"/>
    <property type="match status" value="1"/>
</dbReference>
<feature type="domain" description="Peptidase S8/S53" evidence="11">
    <location>
        <begin position="186"/>
        <end position="667"/>
    </location>
</feature>
<dbReference type="PRINTS" id="PR00723">
    <property type="entry name" value="SUBTILISIN"/>
</dbReference>
<evidence type="ECO:0000259" key="11">
    <source>
        <dbReference type="Pfam" id="PF00082"/>
    </source>
</evidence>
<dbReference type="InterPro" id="IPR003137">
    <property type="entry name" value="PA_domain"/>
</dbReference>
<dbReference type="GO" id="GO:0006508">
    <property type="term" value="P:proteolysis"/>
    <property type="evidence" value="ECO:0007669"/>
    <property type="project" value="UniProtKB-KW"/>
</dbReference>
<dbReference type="PROSITE" id="PS51892">
    <property type="entry name" value="SUBTILASE"/>
    <property type="match status" value="1"/>
</dbReference>
<dbReference type="InterPro" id="IPR023827">
    <property type="entry name" value="Peptidase_S8_Asp-AS"/>
</dbReference>
<evidence type="ECO:0000256" key="5">
    <source>
        <dbReference type="ARBA" id="ARBA00022801"/>
    </source>
</evidence>
<protein>
    <submittedName>
        <fullName evidence="13">S8 family serine peptidase</fullName>
    </submittedName>
</protein>
<keyword evidence="5 8" id="KW-0378">Hydrolase</keyword>